<protein>
    <submittedName>
        <fullName evidence="1">Uncharacterized protein</fullName>
    </submittedName>
</protein>
<evidence type="ECO:0000313" key="3">
    <source>
        <dbReference type="Proteomes" id="UP000663855"/>
    </source>
</evidence>
<dbReference type="EMBL" id="CAJOBH010266300">
    <property type="protein sequence ID" value="CAF5161226.1"/>
    <property type="molecule type" value="Genomic_DNA"/>
</dbReference>
<reference evidence="1" key="1">
    <citation type="submission" date="2021-02" db="EMBL/GenBank/DDBJ databases">
        <authorList>
            <person name="Nowell W R."/>
        </authorList>
    </citation>
    <scope>NUCLEOTIDE SEQUENCE</scope>
</reference>
<evidence type="ECO:0000313" key="1">
    <source>
        <dbReference type="EMBL" id="CAF1356406.1"/>
    </source>
</evidence>
<proteinExistence type="predicted"/>
<dbReference type="Proteomes" id="UP000681967">
    <property type="component" value="Unassembled WGS sequence"/>
</dbReference>
<organism evidence="1 3">
    <name type="scientific">Rotaria magnacalcarata</name>
    <dbReference type="NCBI Taxonomy" id="392030"/>
    <lineage>
        <taxon>Eukaryota</taxon>
        <taxon>Metazoa</taxon>
        <taxon>Spiralia</taxon>
        <taxon>Gnathifera</taxon>
        <taxon>Rotifera</taxon>
        <taxon>Eurotatoria</taxon>
        <taxon>Bdelloidea</taxon>
        <taxon>Philodinida</taxon>
        <taxon>Philodinidae</taxon>
        <taxon>Rotaria</taxon>
    </lineage>
</organism>
<evidence type="ECO:0000313" key="2">
    <source>
        <dbReference type="EMBL" id="CAF5161226.1"/>
    </source>
</evidence>
<gene>
    <name evidence="2" type="ORF">BYL167_LOCUS74635</name>
    <name evidence="1" type="ORF">CJN711_LOCUS19696</name>
</gene>
<comment type="caution">
    <text evidence="1">The sequence shown here is derived from an EMBL/GenBank/DDBJ whole genome shotgun (WGS) entry which is preliminary data.</text>
</comment>
<dbReference type="EMBL" id="CAJNOV010009252">
    <property type="protein sequence ID" value="CAF1356406.1"/>
    <property type="molecule type" value="Genomic_DNA"/>
</dbReference>
<sequence>MTTNNTEDLIPSAFFNRIFLQSGQYSSSNPQQPLLQPDAEKLLVNLASLFAQELVSKSSSATQRRIGTSSSTSIKENDVNFVLKHQWPIYDRSSYNKIPES</sequence>
<accession>A0A815HTE5</accession>
<dbReference type="Gene3D" id="1.10.20.10">
    <property type="entry name" value="Histone, subunit A"/>
    <property type="match status" value="1"/>
</dbReference>
<dbReference type="InterPro" id="IPR009072">
    <property type="entry name" value="Histone-fold"/>
</dbReference>
<dbReference type="AlphaFoldDB" id="A0A815HTE5"/>
<name>A0A815HTE5_9BILA</name>
<dbReference type="GO" id="GO:0046982">
    <property type="term" value="F:protein heterodimerization activity"/>
    <property type="evidence" value="ECO:0007669"/>
    <property type="project" value="InterPro"/>
</dbReference>
<dbReference type="Proteomes" id="UP000663855">
    <property type="component" value="Unassembled WGS sequence"/>
</dbReference>